<reference evidence="1" key="2">
    <citation type="submission" date="2025-08" db="UniProtKB">
        <authorList>
            <consortium name="Ensembl"/>
        </authorList>
    </citation>
    <scope>IDENTIFICATION</scope>
</reference>
<dbReference type="Proteomes" id="UP000233100">
    <property type="component" value="Chromosome 19"/>
</dbReference>
<dbReference type="AlphaFoldDB" id="A0A7N9IGX8"/>
<keyword evidence="2" id="KW-1185">Reference proteome</keyword>
<reference evidence="1 2" key="1">
    <citation type="submission" date="2013-03" db="EMBL/GenBank/DDBJ databases">
        <authorList>
            <person name="Warren W."/>
            <person name="Wilson R.K."/>
        </authorList>
    </citation>
    <scope>NUCLEOTIDE SEQUENCE</scope>
</reference>
<proteinExistence type="predicted"/>
<name>A0A7N9IGX8_MACFA</name>
<organism evidence="1 2">
    <name type="scientific">Macaca fascicularis</name>
    <name type="common">Crab-eating macaque</name>
    <name type="synonym">Cynomolgus monkey</name>
    <dbReference type="NCBI Taxonomy" id="9541"/>
    <lineage>
        <taxon>Eukaryota</taxon>
        <taxon>Metazoa</taxon>
        <taxon>Chordata</taxon>
        <taxon>Craniata</taxon>
        <taxon>Vertebrata</taxon>
        <taxon>Euteleostomi</taxon>
        <taxon>Mammalia</taxon>
        <taxon>Eutheria</taxon>
        <taxon>Euarchontoglires</taxon>
        <taxon>Primates</taxon>
        <taxon>Haplorrhini</taxon>
        <taxon>Catarrhini</taxon>
        <taxon>Cercopithecidae</taxon>
        <taxon>Cercopithecinae</taxon>
        <taxon>Macaca</taxon>
    </lineage>
</organism>
<accession>A0A7N9IGX8</accession>
<reference evidence="1" key="3">
    <citation type="submission" date="2025-09" db="UniProtKB">
        <authorList>
            <consortium name="Ensembl"/>
        </authorList>
    </citation>
    <scope>IDENTIFICATION</scope>
</reference>
<dbReference type="Ensembl" id="ENSMFAT00000077654.1">
    <property type="protein sequence ID" value="ENSMFAP00000062232.1"/>
    <property type="gene ID" value="ENSMFAG00000060114.1"/>
</dbReference>
<dbReference type="GeneTree" id="ENSGT01150000287152"/>
<protein>
    <submittedName>
        <fullName evidence="1">Uncharacterized protein</fullName>
    </submittedName>
</protein>
<evidence type="ECO:0000313" key="1">
    <source>
        <dbReference type="Ensembl" id="ENSMFAP00000062232.1"/>
    </source>
</evidence>
<evidence type="ECO:0000313" key="2">
    <source>
        <dbReference type="Proteomes" id="UP000233100"/>
    </source>
</evidence>
<sequence length="68" mass="7853">NPVSTKNTKISQVWWCMPVIPATQEAEAGESLEPGRRCGEPRWHHCTPAWATRVTQKEKKKHSQKIRM</sequence>